<dbReference type="Gene3D" id="3.80.10.10">
    <property type="entry name" value="Ribonuclease Inhibitor"/>
    <property type="match status" value="3"/>
</dbReference>
<dbReference type="EMBL" id="OZ075133">
    <property type="protein sequence ID" value="CAL4987449.1"/>
    <property type="molecule type" value="Genomic_DNA"/>
</dbReference>
<evidence type="ECO:0000256" key="3">
    <source>
        <dbReference type="ARBA" id="ARBA00022475"/>
    </source>
</evidence>
<keyword evidence="5" id="KW-1070">Brassinosteroid signaling pathway</keyword>
<keyword evidence="3" id="KW-1003">Cell membrane</keyword>
<keyword evidence="6 12" id="KW-0812">Transmembrane</keyword>
<evidence type="ECO:0000256" key="6">
    <source>
        <dbReference type="ARBA" id="ARBA00022692"/>
    </source>
</evidence>
<keyword evidence="9 12" id="KW-1133">Transmembrane helix</keyword>
<dbReference type="PROSITE" id="PS51450">
    <property type="entry name" value="LRR"/>
    <property type="match status" value="1"/>
</dbReference>
<reference evidence="15" key="1">
    <citation type="submission" date="2024-06" db="EMBL/GenBank/DDBJ databases">
        <authorList>
            <person name="Ryan C."/>
        </authorList>
    </citation>
    <scope>NUCLEOTIDE SEQUENCE [LARGE SCALE GENOMIC DNA]</scope>
</reference>
<dbReference type="Pfam" id="PF13855">
    <property type="entry name" value="LRR_8"/>
    <property type="match status" value="1"/>
</dbReference>
<keyword evidence="15" id="KW-1185">Reference proteome</keyword>
<evidence type="ECO:0000313" key="15">
    <source>
        <dbReference type="Proteomes" id="UP001497457"/>
    </source>
</evidence>
<reference evidence="14 15" key="2">
    <citation type="submission" date="2024-10" db="EMBL/GenBank/DDBJ databases">
        <authorList>
            <person name="Ryan C."/>
        </authorList>
    </citation>
    <scope>NUCLEOTIDE SEQUENCE [LARGE SCALE GENOMIC DNA]</scope>
</reference>
<dbReference type="InterPro" id="IPR003591">
    <property type="entry name" value="Leu-rich_rpt_typical-subtyp"/>
</dbReference>
<proteinExistence type="inferred from homology"/>
<keyword evidence="7" id="KW-0732">Signal</keyword>
<dbReference type="SUPFAM" id="SSF52058">
    <property type="entry name" value="L domain-like"/>
    <property type="match status" value="1"/>
</dbReference>
<comment type="subcellular location">
    <subcellularLocation>
        <location evidence="1">Cell membrane</location>
        <topology evidence="1">Single-pass type I membrane protein</topology>
    </subcellularLocation>
</comment>
<dbReference type="SMART" id="SM00365">
    <property type="entry name" value="LRR_SD22"/>
    <property type="match status" value="7"/>
</dbReference>
<evidence type="ECO:0000256" key="11">
    <source>
        <dbReference type="ARBA" id="ARBA00023180"/>
    </source>
</evidence>
<evidence type="ECO:0000256" key="8">
    <source>
        <dbReference type="ARBA" id="ARBA00022737"/>
    </source>
</evidence>
<keyword evidence="4" id="KW-0433">Leucine-rich repeat</keyword>
<dbReference type="FunFam" id="3.80.10.10:FF:000111">
    <property type="entry name" value="LRR receptor-like serine/threonine-protein kinase ERECTA"/>
    <property type="match status" value="1"/>
</dbReference>
<feature type="domain" description="Leucine-rich repeat-containing N-terminal plant-type" evidence="13">
    <location>
        <begin position="41"/>
        <end position="83"/>
    </location>
</feature>
<evidence type="ECO:0000256" key="10">
    <source>
        <dbReference type="ARBA" id="ARBA00023136"/>
    </source>
</evidence>
<accession>A0ABC9AW32</accession>
<dbReference type="Proteomes" id="UP001497457">
    <property type="component" value="Chromosome 23rd"/>
</dbReference>
<keyword evidence="8" id="KW-0677">Repeat</keyword>
<protein>
    <recommendedName>
        <fullName evidence="13">Leucine-rich repeat-containing N-terminal plant-type domain-containing protein</fullName>
    </recommendedName>
</protein>
<dbReference type="PANTHER" id="PTHR48063">
    <property type="entry name" value="LRR RECEPTOR-LIKE KINASE"/>
    <property type="match status" value="1"/>
</dbReference>
<dbReference type="InterPro" id="IPR001611">
    <property type="entry name" value="Leu-rich_rpt"/>
</dbReference>
<dbReference type="PRINTS" id="PR00019">
    <property type="entry name" value="LEURICHRPT"/>
</dbReference>
<dbReference type="GO" id="GO:0009742">
    <property type="term" value="P:brassinosteroid mediated signaling pathway"/>
    <property type="evidence" value="ECO:0007669"/>
    <property type="project" value="UniProtKB-KW"/>
</dbReference>
<keyword evidence="10 12" id="KW-0472">Membrane</keyword>
<comment type="similarity">
    <text evidence="2">Belongs to the RLP family.</text>
</comment>
<dbReference type="FunFam" id="3.80.10.10:FF:000649">
    <property type="entry name" value="Leucine Rich Repeat family protein"/>
    <property type="match status" value="1"/>
</dbReference>
<dbReference type="InterPro" id="IPR013210">
    <property type="entry name" value="LRR_N_plant-typ"/>
</dbReference>
<dbReference type="InterPro" id="IPR032675">
    <property type="entry name" value="LRR_dom_sf"/>
</dbReference>
<evidence type="ECO:0000256" key="5">
    <source>
        <dbReference type="ARBA" id="ARBA00022626"/>
    </source>
</evidence>
<evidence type="ECO:0000256" key="4">
    <source>
        <dbReference type="ARBA" id="ARBA00022614"/>
    </source>
</evidence>
<feature type="transmembrane region" description="Helical" evidence="12">
    <location>
        <begin position="893"/>
        <end position="920"/>
    </location>
</feature>
<dbReference type="Pfam" id="PF00560">
    <property type="entry name" value="LRR_1"/>
    <property type="match status" value="9"/>
</dbReference>
<dbReference type="Pfam" id="PF08263">
    <property type="entry name" value="LRRNT_2"/>
    <property type="match status" value="1"/>
</dbReference>
<keyword evidence="11" id="KW-0325">Glycoprotein</keyword>
<evidence type="ECO:0000256" key="7">
    <source>
        <dbReference type="ARBA" id="ARBA00022729"/>
    </source>
</evidence>
<evidence type="ECO:0000313" key="14">
    <source>
        <dbReference type="EMBL" id="CAL4987449.1"/>
    </source>
</evidence>
<dbReference type="InterPro" id="IPR046956">
    <property type="entry name" value="RLP23-like"/>
</dbReference>
<name>A0ABC9AW32_9POAL</name>
<evidence type="ECO:0000256" key="9">
    <source>
        <dbReference type="ARBA" id="ARBA00022989"/>
    </source>
</evidence>
<dbReference type="FunFam" id="3.80.10.10:FF:000095">
    <property type="entry name" value="LRR receptor-like serine/threonine-protein kinase GSO1"/>
    <property type="match status" value="1"/>
</dbReference>
<gene>
    <name evidence="14" type="ORF">URODEC1_LOCUS58816</name>
</gene>
<dbReference type="GO" id="GO:0005886">
    <property type="term" value="C:plasma membrane"/>
    <property type="evidence" value="ECO:0007669"/>
    <property type="project" value="UniProtKB-SubCell"/>
</dbReference>
<dbReference type="FunFam" id="3.80.10.10:FF:000383">
    <property type="entry name" value="Leucine-rich repeat receptor protein kinase EMS1"/>
    <property type="match status" value="1"/>
</dbReference>
<dbReference type="SUPFAM" id="SSF52047">
    <property type="entry name" value="RNI-like"/>
    <property type="match status" value="1"/>
</dbReference>
<dbReference type="PANTHER" id="PTHR48063:SF90">
    <property type="entry name" value="OS11G0565920 PROTEIN"/>
    <property type="match status" value="1"/>
</dbReference>
<sequence>MHLQQHPLPLKLRRFLTVLAVITTGSEILEPPQLAGACVPRERDALLDFKRGISTDTANLLASWRDDGQEHSDCCRWSGVRCDNRTGRIVELNLGNSAGSFYPLQEGLIGNISSSLLSLARLQRLDLSWNALEGPTGGRIPEFLGSFKNLRYLNLSYMSFSGAMPSQLGNLSKLEHLDLSYYSILGQGNTESSDVSWVTHLPMLQYLALGSVNLSTTPNWHRVMNMLPSLRYLSLSQCSLSSTNPMSLSQLNLTRLETLDLSHNSFDHSAIESFWFWNITVLRDLNLAGTHLHGQIPENLGRMTSLQSLDLFINTNLDILASNLTYLCNLEILNLDQSLSSYVNIVELFKWLPHCASSKLKELHLQSNNITGCLPPSIEKFTSLNTLVLFDNKLTGPVPSEIGVLSNLTTLELSNNRLEGVVTEEHFANLNSLEYMDLSNNLLTIDVNHKWVPPFRLQRAYFRSCHMGPLFPVWMQWQDNIHNVDISNAGINDTLPNWFCTTFSKAIVLDISNSEISGTLPKCMEIMSMEQLYLSSNKLTGHIPLLPRSLISLYISNNSLSGPLPSNFGTPNIEFLVLFSNYITGQLPGSICDLQSLIILDLDNNLLGGELPNCSGMRSLTSLQLHNNSFSGQFPSFLQSCTGLILLDLSQNKFSGRLPMWLSDLMDLQFLRLSHNMFSGNIPTSISCLKYLQYLNLANNRISGSIPYHLSNLTAMTQKNPFRHRLYPFVDAADIIGDFLVNTKGQSLNYHDVTILEVVSLDLSFNGLTGEIPPEIAFLDAVLNLNLSWNHLVGEVPKMIGAMQSLESLDLSKNMLSGEIPSSLSILTGLSYLDLSYNNLTGRIPQGSQLDTLYSENPSIYDGNSGLCGPPLHRNCSTNDTSRSHDQKSDEAGFYPVSFCFGLALGFLLGLWVVLCVMLFKRSWRFAYFCLLDKLYDQIYVFLVVSWRSKEMRYCR</sequence>
<evidence type="ECO:0000256" key="2">
    <source>
        <dbReference type="ARBA" id="ARBA00009592"/>
    </source>
</evidence>
<evidence type="ECO:0000259" key="13">
    <source>
        <dbReference type="Pfam" id="PF08263"/>
    </source>
</evidence>
<dbReference type="SMART" id="SM00369">
    <property type="entry name" value="LRR_TYP"/>
    <property type="match status" value="8"/>
</dbReference>
<evidence type="ECO:0000256" key="1">
    <source>
        <dbReference type="ARBA" id="ARBA00004251"/>
    </source>
</evidence>
<evidence type="ECO:0000256" key="12">
    <source>
        <dbReference type="SAM" id="Phobius"/>
    </source>
</evidence>
<organism evidence="14 15">
    <name type="scientific">Urochloa decumbens</name>
    <dbReference type="NCBI Taxonomy" id="240449"/>
    <lineage>
        <taxon>Eukaryota</taxon>
        <taxon>Viridiplantae</taxon>
        <taxon>Streptophyta</taxon>
        <taxon>Embryophyta</taxon>
        <taxon>Tracheophyta</taxon>
        <taxon>Spermatophyta</taxon>
        <taxon>Magnoliopsida</taxon>
        <taxon>Liliopsida</taxon>
        <taxon>Poales</taxon>
        <taxon>Poaceae</taxon>
        <taxon>PACMAD clade</taxon>
        <taxon>Panicoideae</taxon>
        <taxon>Panicodae</taxon>
        <taxon>Paniceae</taxon>
        <taxon>Melinidinae</taxon>
        <taxon>Urochloa</taxon>
    </lineage>
</organism>
<dbReference type="AlphaFoldDB" id="A0ABC9AW32"/>